<gene>
    <name evidence="1" type="ORF">M9H77_08353</name>
</gene>
<evidence type="ECO:0000313" key="2">
    <source>
        <dbReference type="Proteomes" id="UP001060085"/>
    </source>
</evidence>
<evidence type="ECO:0000313" key="1">
    <source>
        <dbReference type="EMBL" id="KAI5677403.1"/>
    </source>
</evidence>
<dbReference type="Proteomes" id="UP001060085">
    <property type="component" value="Linkage Group LG02"/>
</dbReference>
<comment type="caution">
    <text evidence="1">The sequence shown here is derived from an EMBL/GenBank/DDBJ whole genome shotgun (WGS) entry which is preliminary data.</text>
</comment>
<dbReference type="EMBL" id="CM044702">
    <property type="protein sequence ID" value="KAI5677403.1"/>
    <property type="molecule type" value="Genomic_DNA"/>
</dbReference>
<keyword evidence="2" id="KW-1185">Reference proteome</keyword>
<sequence>MMMGLNLKYAFLTESRDARAVRVGYLGRPLVTRGLLLVLYSCLLDFCAVSPSASLHRLFILSSIFRVLWTLWFSPFCGAAAAPLSLYRFHRGGAPSFGSSAPASGNNLSDRRSSSDPANEVPSYSLSSYIPKIEIDRFDGKSDFVMWRRKMKAVLVQNKIALAICSPEEYPESWTGEILKEKLGLTGENLLVIALKVVPNQERKAKKNVFIGKEGNMKNKCFKRIKEEKQRKHSKGVNKVDTTHVF</sequence>
<reference evidence="2" key="1">
    <citation type="journal article" date="2023" name="Nat. Plants">
        <title>Single-cell RNA sequencing provides a high-resolution roadmap for understanding the multicellular compartmentation of specialized metabolism.</title>
        <authorList>
            <person name="Sun S."/>
            <person name="Shen X."/>
            <person name="Li Y."/>
            <person name="Li Y."/>
            <person name="Wang S."/>
            <person name="Li R."/>
            <person name="Zhang H."/>
            <person name="Shen G."/>
            <person name="Guo B."/>
            <person name="Wei J."/>
            <person name="Xu J."/>
            <person name="St-Pierre B."/>
            <person name="Chen S."/>
            <person name="Sun C."/>
        </authorList>
    </citation>
    <scope>NUCLEOTIDE SEQUENCE [LARGE SCALE GENOMIC DNA]</scope>
</reference>
<protein>
    <submittedName>
        <fullName evidence="1">Uncharacterized protein</fullName>
    </submittedName>
</protein>
<organism evidence="1 2">
    <name type="scientific">Catharanthus roseus</name>
    <name type="common">Madagascar periwinkle</name>
    <name type="synonym">Vinca rosea</name>
    <dbReference type="NCBI Taxonomy" id="4058"/>
    <lineage>
        <taxon>Eukaryota</taxon>
        <taxon>Viridiplantae</taxon>
        <taxon>Streptophyta</taxon>
        <taxon>Embryophyta</taxon>
        <taxon>Tracheophyta</taxon>
        <taxon>Spermatophyta</taxon>
        <taxon>Magnoliopsida</taxon>
        <taxon>eudicotyledons</taxon>
        <taxon>Gunneridae</taxon>
        <taxon>Pentapetalae</taxon>
        <taxon>asterids</taxon>
        <taxon>lamiids</taxon>
        <taxon>Gentianales</taxon>
        <taxon>Apocynaceae</taxon>
        <taxon>Rauvolfioideae</taxon>
        <taxon>Vinceae</taxon>
        <taxon>Catharanthinae</taxon>
        <taxon>Catharanthus</taxon>
    </lineage>
</organism>
<accession>A0ACC0BXT4</accession>
<proteinExistence type="predicted"/>
<name>A0ACC0BXT4_CATRO</name>